<dbReference type="Pfam" id="PF04290">
    <property type="entry name" value="DctQ"/>
    <property type="match status" value="1"/>
</dbReference>
<feature type="transmembrane region" description="Helical" evidence="9">
    <location>
        <begin position="129"/>
        <end position="150"/>
    </location>
</feature>
<reference evidence="11 12" key="1">
    <citation type="submission" date="2018-04" db="EMBL/GenBank/DDBJ databases">
        <title>Genomic Encyclopedia of Archaeal and Bacterial Type Strains, Phase II (KMG-II): from individual species to whole genera.</title>
        <authorList>
            <person name="Goeker M."/>
        </authorList>
    </citation>
    <scope>NUCLEOTIDE SEQUENCE [LARGE SCALE GENOMIC DNA]</scope>
    <source>
        <strain evidence="11 12">DSM 5822</strain>
    </source>
</reference>
<feature type="transmembrane region" description="Helical" evidence="9">
    <location>
        <begin position="20"/>
        <end position="38"/>
    </location>
</feature>
<evidence type="ECO:0000256" key="2">
    <source>
        <dbReference type="ARBA" id="ARBA00022448"/>
    </source>
</evidence>
<dbReference type="GO" id="GO:0005886">
    <property type="term" value="C:plasma membrane"/>
    <property type="evidence" value="ECO:0007669"/>
    <property type="project" value="UniProtKB-SubCell"/>
</dbReference>
<evidence type="ECO:0000256" key="8">
    <source>
        <dbReference type="ARBA" id="ARBA00038436"/>
    </source>
</evidence>
<evidence type="ECO:0000256" key="3">
    <source>
        <dbReference type="ARBA" id="ARBA00022475"/>
    </source>
</evidence>
<sequence length="166" mass="18787">MLYMTQTLLRCLHRLEDALLVSLLFVMMSLAVTQIVLRNGFDTGILWADAFLRVSVLWIALIGALVATRQKQHIQIDVLSRFLPAITRYIATIMVNVFSALVCGLLAYYCFDFVKMEYEAPSMAFANVPTWLCEAVMPVAFGFMAVRYFLQALVLIFNPVKTESTT</sequence>
<evidence type="ECO:0000256" key="4">
    <source>
        <dbReference type="ARBA" id="ARBA00022519"/>
    </source>
</evidence>
<evidence type="ECO:0000256" key="5">
    <source>
        <dbReference type="ARBA" id="ARBA00022692"/>
    </source>
</evidence>
<dbReference type="GO" id="GO:0015740">
    <property type="term" value="P:C4-dicarboxylate transport"/>
    <property type="evidence" value="ECO:0007669"/>
    <property type="project" value="TreeGrafter"/>
</dbReference>
<evidence type="ECO:0000256" key="6">
    <source>
        <dbReference type="ARBA" id="ARBA00022989"/>
    </source>
</evidence>
<dbReference type="AlphaFoldDB" id="A0A2T5IYL8"/>
<proteinExistence type="inferred from homology"/>
<dbReference type="Proteomes" id="UP000244223">
    <property type="component" value="Unassembled WGS sequence"/>
</dbReference>
<dbReference type="InterPro" id="IPR055348">
    <property type="entry name" value="DctQ"/>
</dbReference>
<dbReference type="InterPro" id="IPR007387">
    <property type="entry name" value="TRAP_DctQ"/>
</dbReference>
<comment type="caution">
    <text evidence="11">The sequence shown here is derived from an EMBL/GenBank/DDBJ whole genome shotgun (WGS) entry which is preliminary data.</text>
</comment>
<feature type="transmembrane region" description="Helical" evidence="9">
    <location>
        <begin position="50"/>
        <end position="68"/>
    </location>
</feature>
<evidence type="ECO:0000313" key="11">
    <source>
        <dbReference type="EMBL" id="PTQ89083.1"/>
    </source>
</evidence>
<feature type="domain" description="Tripartite ATP-independent periplasmic transporters DctQ component" evidence="10">
    <location>
        <begin position="27"/>
        <end position="154"/>
    </location>
</feature>
<protein>
    <recommendedName>
        <fullName evidence="9">TRAP transporter small permease protein</fullName>
    </recommendedName>
</protein>
<dbReference type="EMBL" id="QAON01000009">
    <property type="protein sequence ID" value="PTQ89083.1"/>
    <property type="molecule type" value="Genomic_DNA"/>
</dbReference>
<evidence type="ECO:0000313" key="12">
    <source>
        <dbReference type="Proteomes" id="UP000244223"/>
    </source>
</evidence>
<dbReference type="PANTHER" id="PTHR35011">
    <property type="entry name" value="2,3-DIKETO-L-GULONATE TRAP TRANSPORTER SMALL PERMEASE PROTEIN YIAM"/>
    <property type="match status" value="1"/>
</dbReference>
<dbReference type="RefSeq" id="WP_204509324.1">
    <property type="nucleotide sequence ID" value="NZ_QAON01000009.1"/>
</dbReference>
<organism evidence="11 12">
    <name type="scientific">Agitococcus lubricus</name>
    <dbReference type="NCBI Taxonomy" id="1077255"/>
    <lineage>
        <taxon>Bacteria</taxon>
        <taxon>Pseudomonadati</taxon>
        <taxon>Pseudomonadota</taxon>
        <taxon>Gammaproteobacteria</taxon>
        <taxon>Moraxellales</taxon>
        <taxon>Moraxellaceae</taxon>
        <taxon>Agitococcus</taxon>
    </lineage>
</organism>
<evidence type="ECO:0000256" key="7">
    <source>
        <dbReference type="ARBA" id="ARBA00023136"/>
    </source>
</evidence>
<keyword evidence="3" id="KW-1003">Cell membrane</keyword>
<comment type="subunit">
    <text evidence="9">The complex comprises the extracytoplasmic solute receptor protein and the two transmembrane proteins.</text>
</comment>
<keyword evidence="12" id="KW-1185">Reference proteome</keyword>
<evidence type="ECO:0000259" key="10">
    <source>
        <dbReference type="Pfam" id="PF04290"/>
    </source>
</evidence>
<name>A0A2T5IYL8_9GAMM</name>
<gene>
    <name evidence="11" type="ORF">C8N29_109106</name>
</gene>
<keyword evidence="6 9" id="KW-1133">Transmembrane helix</keyword>
<dbReference type="PANTHER" id="PTHR35011:SF2">
    <property type="entry name" value="2,3-DIKETO-L-GULONATE TRAP TRANSPORTER SMALL PERMEASE PROTEIN YIAM"/>
    <property type="match status" value="1"/>
</dbReference>
<dbReference type="GO" id="GO:0022857">
    <property type="term" value="F:transmembrane transporter activity"/>
    <property type="evidence" value="ECO:0007669"/>
    <property type="project" value="UniProtKB-UniRule"/>
</dbReference>
<comment type="function">
    <text evidence="9">Part of the tripartite ATP-independent periplasmic (TRAP) transport system.</text>
</comment>
<comment type="subcellular location">
    <subcellularLocation>
        <location evidence="1 9">Cell inner membrane</location>
        <topology evidence="1 9">Multi-pass membrane protein</topology>
    </subcellularLocation>
</comment>
<evidence type="ECO:0000256" key="1">
    <source>
        <dbReference type="ARBA" id="ARBA00004429"/>
    </source>
</evidence>
<comment type="similarity">
    <text evidence="8 9">Belongs to the TRAP transporter small permease family.</text>
</comment>
<keyword evidence="2 9" id="KW-0813">Transport</keyword>
<evidence type="ECO:0000256" key="9">
    <source>
        <dbReference type="RuleBase" id="RU369079"/>
    </source>
</evidence>
<keyword evidence="7 9" id="KW-0472">Membrane</keyword>
<accession>A0A2T5IYL8</accession>
<keyword evidence="5 9" id="KW-0812">Transmembrane</keyword>
<keyword evidence="4 9" id="KW-0997">Cell inner membrane</keyword>
<feature type="transmembrane region" description="Helical" evidence="9">
    <location>
        <begin position="89"/>
        <end position="109"/>
    </location>
</feature>